<proteinExistence type="predicted"/>
<dbReference type="EMBL" id="UOFS01000049">
    <property type="protein sequence ID" value="VAX01639.1"/>
    <property type="molecule type" value="Genomic_DNA"/>
</dbReference>
<sequence length="1414" mass="160881">MATVSLYYLVSGHLKGNIKKITIEPESLDLVPNRLLVMTNTKNNITQSYNTNANGVIQLTHQFKVTGSKLELRSVQKDTYKVFFPSAEQVMFSSIAESLKKGKNSKHDKNWSKLLVDFVTSKPKLATQLHTVDLKKTDFRIPKYDSSDLKEKKYIQWYDNYDPKDKHKGIVLPQVHAAILLFSDETMINRKVSVMAPSDKSGKKGNKYNLTIRLDENTELIYAVLSGNPRDLFPGLYQIEIEPSNIGNEWTDAVQSEGTYTLYEPIRFNIKNLAGTFDIINCDPITMEDALLLQFPTMLGHVIQKLKLENSDEFIKQNSKNLNTPSVTVSNAGLKQFGNGMKIAYDKTKMGINMINASSTVEWRKIILSIWSGLNAGEDDSLKLASDAIKVAYGSFDTFQDVKGFFEAVDIFTPSGKEALNALQPLKEILKSEVNLKNILLLDNGPKWEKVAATYLKTLKKFNNSKNKGSLKDLHYILDLQDIKTKADLELFLKIYPEQTSNLEKIAGKSASAKIGKGIAYLDLAISIGEFAYSTVKTFDAKANLEQIIDKNTELYVDYDKVVAGKPGRAALVNLEKYRSTTVAKQLGYDQAVMDAAMKFFDVAVGAVALTPTPAALGAQFILLVQGVYQLGKDVATLLDETVMNSYIAELFGELKLWEQLVNGARANQALMPTDDQLEKEMKDSKKTVKIDFKRYGKDKTLNIGVGPHYFHSQYRIRAEALYGLMNILIQIGYHSEKENSVDFDANYKLYEVENYVKNFILQDGWLFDENFKSGISMDVWWFNMLQPKIDNLIPQAKAVTYMVNLLEQGAQSFDDDFEWIANRPVALFQDHYPIHKYSSGSLKELAQVFNPIDLIGNTEDWIDKDETFVYHRPKDSTSDSDWELVNIFGDSNISELPILSPYDQIRVLVVLKKNRTIDGKTQELPKGIYPIHLELIRTNGITVKGPKFSAIVGSLTDSDLINSKEKRFKGRQGYVFKPFFYFGKKNISGIKPFIVNSISGEIFKSVNENWKKPIFNPWIKVSYIAANVIYNRLRDDVDLSDLKNMHYGFNVYLGKTAKDKMKIKLGSTSGINVLDTIPISIDEKVKEQNNLITKEFLESHSQNFKLPKFFNDSSIATLYVKIGKRPMVILDAKQDLFEITDYNWEKPEPVSIFLVAFSDDVNRDNYKGLDDSNFPVSTELHANATHGKINLNTSMISMYSFKKGPLYSSTLHYFGEFTSDDKKFTRFKNEFDAKNLERSTFPNGDYQEFMELFERKENQERFYNEVRQKEFWLNDNYPLFVSKISLAYKTPDGKECYGFRPLGEKVVPEGGYYEYTLRNTRTAGLSGLSVDDVEAKIANVNILDSKYDRENNYFLAKIKIKKQVVATRTLKICVKAPTKDQKVVWGKLTDKQFEKWVVKESDVLAPSLKTKTF</sequence>
<organism evidence="1">
    <name type="scientific">hydrothermal vent metagenome</name>
    <dbReference type="NCBI Taxonomy" id="652676"/>
    <lineage>
        <taxon>unclassified sequences</taxon>
        <taxon>metagenomes</taxon>
        <taxon>ecological metagenomes</taxon>
    </lineage>
</organism>
<name>A0A3B1A7E2_9ZZZZ</name>
<accession>A0A3B1A7E2</accession>
<protein>
    <submittedName>
        <fullName evidence="1">Uncharacterized protein</fullName>
    </submittedName>
</protein>
<evidence type="ECO:0000313" key="1">
    <source>
        <dbReference type="EMBL" id="VAX01639.1"/>
    </source>
</evidence>
<reference evidence="1" key="1">
    <citation type="submission" date="2018-06" db="EMBL/GenBank/DDBJ databases">
        <authorList>
            <person name="Zhirakovskaya E."/>
        </authorList>
    </citation>
    <scope>NUCLEOTIDE SEQUENCE</scope>
</reference>
<gene>
    <name evidence="1" type="ORF">MNBD_GAMMA22-2048</name>
</gene>